<dbReference type="SMART" id="SM00304">
    <property type="entry name" value="HAMP"/>
    <property type="match status" value="1"/>
</dbReference>
<evidence type="ECO:0000256" key="4">
    <source>
        <dbReference type="ARBA" id="ARBA00023224"/>
    </source>
</evidence>
<keyword evidence="2" id="KW-1003">Cell membrane</keyword>
<dbReference type="GO" id="GO:0007165">
    <property type="term" value="P:signal transduction"/>
    <property type="evidence" value="ECO:0007669"/>
    <property type="project" value="UniProtKB-KW"/>
</dbReference>
<dbReference type="CDD" id="cd11386">
    <property type="entry name" value="MCP_signal"/>
    <property type="match status" value="1"/>
</dbReference>
<comment type="similarity">
    <text evidence="5">Belongs to the methyl-accepting chemotaxis (MCP) protein family.</text>
</comment>
<comment type="caution">
    <text evidence="11">The sequence shown here is derived from an EMBL/GenBank/DDBJ whole genome shotgun (WGS) entry which is preliminary data.</text>
</comment>
<dbReference type="PANTHER" id="PTHR32089:SF112">
    <property type="entry name" value="LYSOZYME-LIKE PROTEIN-RELATED"/>
    <property type="match status" value="1"/>
</dbReference>
<dbReference type="CDD" id="cd06225">
    <property type="entry name" value="HAMP"/>
    <property type="match status" value="1"/>
</dbReference>
<evidence type="ECO:0000256" key="8">
    <source>
        <dbReference type="SAM" id="Phobius"/>
    </source>
</evidence>
<dbReference type="GO" id="GO:0005886">
    <property type="term" value="C:plasma membrane"/>
    <property type="evidence" value="ECO:0007669"/>
    <property type="project" value="UniProtKB-SubCell"/>
</dbReference>
<accession>A0A559JR23</accession>
<dbReference type="Proteomes" id="UP000316330">
    <property type="component" value="Unassembled WGS sequence"/>
</dbReference>
<dbReference type="Pfam" id="PF00015">
    <property type="entry name" value="MCPsignal"/>
    <property type="match status" value="1"/>
</dbReference>
<evidence type="ECO:0000256" key="1">
    <source>
        <dbReference type="ARBA" id="ARBA00004236"/>
    </source>
</evidence>
<dbReference type="Pfam" id="PF12729">
    <property type="entry name" value="4HB_MCP_1"/>
    <property type="match status" value="1"/>
</dbReference>
<dbReference type="OrthoDB" id="358716at2"/>
<feature type="region of interest" description="Disordered" evidence="7">
    <location>
        <begin position="520"/>
        <end position="548"/>
    </location>
</feature>
<dbReference type="Pfam" id="PF00672">
    <property type="entry name" value="HAMP"/>
    <property type="match status" value="1"/>
</dbReference>
<dbReference type="AlphaFoldDB" id="A0A559JR23"/>
<dbReference type="PROSITE" id="PS50111">
    <property type="entry name" value="CHEMOTAXIS_TRANSDUC_2"/>
    <property type="match status" value="1"/>
</dbReference>
<feature type="domain" description="HAMP" evidence="10">
    <location>
        <begin position="205"/>
        <end position="258"/>
    </location>
</feature>
<name>A0A559JR23_9BACL</name>
<dbReference type="SMART" id="SM00283">
    <property type="entry name" value="MA"/>
    <property type="match status" value="1"/>
</dbReference>
<evidence type="ECO:0000313" key="11">
    <source>
        <dbReference type="EMBL" id="TVY02329.1"/>
    </source>
</evidence>
<dbReference type="InterPro" id="IPR003660">
    <property type="entry name" value="HAMP_dom"/>
</dbReference>
<dbReference type="RefSeq" id="WP_144700033.1">
    <property type="nucleotide sequence ID" value="NZ_VNJJ01000003.1"/>
</dbReference>
<reference evidence="11 12" key="1">
    <citation type="submission" date="2019-07" db="EMBL/GenBank/DDBJ databases">
        <authorList>
            <person name="Kim J."/>
        </authorList>
    </citation>
    <scope>NUCLEOTIDE SEQUENCE [LARGE SCALE GENOMIC DNA]</scope>
    <source>
        <strain evidence="11 12">G13</strain>
    </source>
</reference>
<evidence type="ECO:0000256" key="7">
    <source>
        <dbReference type="SAM" id="MobiDB-lite"/>
    </source>
</evidence>
<dbReference type="PANTHER" id="PTHR32089">
    <property type="entry name" value="METHYL-ACCEPTING CHEMOTAXIS PROTEIN MCPB"/>
    <property type="match status" value="1"/>
</dbReference>
<evidence type="ECO:0000256" key="2">
    <source>
        <dbReference type="ARBA" id="ARBA00022475"/>
    </source>
</evidence>
<dbReference type="PROSITE" id="PS50885">
    <property type="entry name" value="HAMP"/>
    <property type="match status" value="1"/>
</dbReference>
<keyword evidence="8" id="KW-0812">Transmembrane</keyword>
<dbReference type="SUPFAM" id="SSF58104">
    <property type="entry name" value="Methyl-accepting chemotaxis protein (MCP) signaling domain"/>
    <property type="match status" value="1"/>
</dbReference>
<keyword evidence="8" id="KW-1133">Transmembrane helix</keyword>
<keyword evidence="12" id="KW-1185">Reference proteome</keyword>
<protein>
    <submittedName>
        <fullName evidence="11">Methyl-accepting chemotaxis protein</fullName>
    </submittedName>
</protein>
<evidence type="ECO:0000256" key="3">
    <source>
        <dbReference type="ARBA" id="ARBA00023136"/>
    </source>
</evidence>
<dbReference type="InterPro" id="IPR004089">
    <property type="entry name" value="MCPsignal_dom"/>
</dbReference>
<evidence type="ECO:0000256" key="6">
    <source>
        <dbReference type="PROSITE-ProRule" id="PRU00284"/>
    </source>
</evidence>
<proteinExistence type="inferred from homology"/>
<dbReference type="Gene3D" id="1.10.287.950">
    <property type="entry name" value="Methyl-accepting chemotaxis protein"/>
    <property type="match status" value="1"/>
</dbReference>
<feature type="transmembrane region" description="Helical" evidence="8">
    <location>
        <begin position="184"/>
        <end position="208"/>
    </location>
</feature>
<dbReference type="EMBL" id="VNJJ01000003">
    <property type="protein sequence ID" value="TVY02329.1"/>
    <property type="molecule type" value="Genomic_DNA"/>
</dbReference>
<gene>
    <name evidence="11" type="ORF">FPZ45_07810</name>
</gene>
<evidence type="ECO:0000256" key="5">
    <source>
        <dbReference type="ARBA" id="ARBA00029447"/>
    </source>
</evidence>
<evidence type="ECO:0000313" key="12">
    <source>
        <dbReference type="Proteomes" id="UP000316330"/>
    </source>
</evidence>
<evidence type="ECO:0000259" key="10">
    <source>
        <dbReference type="PROSITE" id="PS50885"/>
    </source>
</evidence>
<comment type="subcellular location">
    <subcellularLocation>
        <location evidence="1">Cell membrane</location>
    </subcellularLocation>
</comment>
<organism evidence="11 12">
    <name type="scientific">Cohnella terricola</name>
    <dbReference type="NCBI Taxonomy" id="1289167"/>
    <lineage>
        <taxon>Bacteria</taxon>
        <taxon>Bacillati</taxon>
        <taxon>Bacillota</taxon>
        <taxon>Bacilli</taxon>
        <taxon>Bacillales</taxon>
        <taxon>Paenibacillaceae</taxon>
        <taxon>Cohnella</taxon>
    </lineage>
</organism>
<evidence type="ECO:0000259" key="9">
    <source>
        <dbReference type="PROSITE" id="PS50111"/>
    </source>
</evidence>
<sequence>MGSVRVKLLGAFAAVLVLVVVLGANGMTQLKKLNDFTGEVVSVWMYGIEEINQISLNTERFENNYYQTLIANNPEEVKKLNEISNGLVRDIDEGIKRYEITIESDEDRNHYEVMRTAWGTFHESLEITTAANSSKEDVDNATEAAGKAFVELQNAIKELMAYNHEGAVNSDSESDAIYNKTISMLFYLGIAIFLVVVLLAVVLTLNLTRPLKATTQIMNRIAVGDLTVDLLRVNRKDEFGVMMEAVNKTLLALRTSVKQMQDSSTSIAAASTQLYASSQQNSEAARHVSEAIGQVAIGSEEQANTATECGRVIDEMADGVQRIAETTGEVAELSQQASGRANDGAGTIGDVSDRMKRLTDSVEQASQTILRLEEQSGQISDISAAIGDIAYRTNLLALNAGIEAARAGEHGKGFAVVAGEVRKLATQSDESAKGIIELIEIIQKDTVVAAEAMRKSLAEVHEGVIAVDHAEQAFKEIVVSTGEVSTRVQEAAAAAEQLAASSEEVAASISNMGHIARQTAGMSQQVAASTEEQLASSEEMTQSSQTLSGISKDMQTLVRTFKL</sequence>
<feature type="domain" description="Methyl-accepting transducer" evidence="9">
    <location>
        <begin position="277"/>
        <end position="513"/>
    </location>
</feature>
<dbReference type="InterPro" id="IPR024478">
    <property type="entry name" value="HlyB_4HB_MCP"/>
</dbReference>
<keyword evidence="4 6" id="KW-0807">Transducer</keyword>
<keyword evidence="3 8" id="KW-0472">Membrane</keyword>